<dbReference type="GO" id="GO:0005884">
    <property type="term" value="C:actin filament"/>
    <property type="evidence" value="ECO:0007669"/>
    <property type="project" value="TreeGrafter"/>
</dbReference>
<evidence type="ECO:0008006" key="4">
    <source>
        <dbReference type="Google" id="ProtNLM"/>
    </source>
</evidence>
<comment type="caution">
    <text evidence="2">The sequence shown here is derived from an EMBL/GenBank/DDBJ whole genome shotgun (WGS) entry which is preliminary data.</text>
</comment>
<dbReference type="Proteomes" id="UP000075714">
    <property type="component" value="Unassembled WGS sequence"/>
</dbReference>
<dbReference type="InterPro" id="IPR051412">
    <property type="entry name" value="Formin_Homology_Diaphanous_sf"/>
</dbReference>
<evidence type="ECO:0000313" key="2">
    <source>
        <dbReference type="EMBL" id="KXZ49613.1"/>
    </source>
</evidence>
<feature type="region of interest" description="Disordered" evidence="1">
    <location>
        <begin position="625"/>
        <end position="666"/>
    </location>
</feature>
<name>A0A150GIH0_GONPE</name>
<sequence length="720" mass="73766">MATFIHAEAGRVRIGLGGLPLGADGKAVTAAYPGLIDISAVPGTVVAAATGGMSTPSGTAFHVFSTSQSSACIEFPVGAADVSFPASSNRKFRVVPYTQGGCTGAGGTAIQYNSQLPAAGRRRALLVEEVTVVPVNLISPVGARLSGVQIIQDGLPMSVFLDGFYSSSTGKVNINFDGVSVGADGAAVSAAYAGYLDMRAVSGRVEAVDLSGRPTCVPVTVRQDVGTNGYIRSLRLSQNALPLDMRIDGVNVGPECFVPVSFGGVPLGPIGRSACRGVFEDLSGVARVAVEPSAGAPATPPFLLIDTCANPTPGNAVCLSFPGSFASLKFDYAMNAGGATEITASEFAALANAAADAAKPVAAASVAAAAQPAAAARTAARTAVPRATTARGQHLLLDTCAALTGPQAVCLAFPQTFTRATFMYDSYGTQFTVTAYGSKDCTGVVQYTSGFGAAGVRAKGELVPAVGAFTGSVLVARSGVGCLKIVVAYPGVLEDEYRLGVIVSNYFSDKRVITPRHSMFIDTCKGSGAAPPEAPAHSACLRFPTTFTSLTFLFDTLGSDMLTVQAFIGFDCTGVEQYTANFISGPDGSALPASLKPPLFSGSVRLLQTGAPCLRVMIDDMCITPPMPPPPPPSPLPPSPSPPSPLPPPSPHPPPSPPPLPMPPAPPPDGYLGGTCFYSITFETQALGSYNGAAYKGFFEIPAELGNGRAYVKTYFSNNK</sequence>
<evidence type="ECO:0000313" key="3">
    <source>
        <dbReference type="Proteomes" id="UP000075714"/>
    </source>
</evidence>
<organism evidence="2 3">
    <name type="scientific">Gonium pectorale</name>
    <name type="common">Green alga</name>
    <dbReference type="NCBI Taxonomy" id="33097"/>
    <lineage>
        <taxon>Eukaryota</taxon>
        <taxon>Viridiplantae</taxon>
        <taxon>Chlorophyta</taxon>
        <taxon>core chlorophytes</taxon>
        <taxon>Chlorophyceae</taxon>
        <taxon>CS clade</taxon>
        <taxon>Chlamydomonadales</taxon>
        <taxon>Volvocaceae</taxon>
        <taxon>Gonium</taxon>
    </lineage>
</organism>
<dbReference type="GO" id="GO:0030041">
    <property type="term" value="P:actin filament polymerization"/>
    <property type="evidence" value="ECO:0007669"/>
    <property type="project" value="TreeGrafter"/>
</dbReference>
<proteinExistence type="predicted"/>
<keyword evidence="3" id="KW-1185">Reference proteome</keyword>
<gene>
    <name evidence="2" type="ORF">GPECTOR_20g470</name>
</gene>
<dbReference type="PRINTS" id="PR01217">
    <property type="entry name" value="PRICHEXTENSN"/>
</dbReference>
<dbReference type="PANTHER" id="PTHR45691">
    <property type="entry name" value="PROTEIN DIAPHANOUS"/>
    <property type="match status" value="1"/>
</dbReference>
<dbReference type="PANTHER" id="PTHR45691:SF6">
    <property type="entry name" value="PROTEIN DIAPHANOUS"/>
    <property type="match status" value="1"/>
</dbReference>
<dbReference type="AlphaFoldDB" id="A0A150GIH0"/>
<reference evidence="3" key="1">
    <citation type="journal article" date="2016" name="Nat. Commun.">
        <title>The Gonium pectorale genome demonstrates co-option of cell cycle regulation during the evolution of multicellularity.</title>
        <authorList>
            <person name="Hanschen E.R."/>
            <person name="Marriage T.N."/>
            <person name="Ferris P.J."/>
            <person name="Hamaji T."/>
            <person name="Toyoda A."/>
            <person name="Fujiyama A."/>
            <person name="Neme R."/>
            <person name="Noguchi H."/>
            <person name="Minakuchi Y."/>
            <person name="Suzuki M."/>
            <person name="Kawai-Toyooka H."/>
            <person name="Smith D.R."/>
            <person name="Sparks H."/>
            <person name="Anderson J."/>
            <person name="Bakaric R."/>
            <person name="Luria V."/>
            <person name="Karger A."/>
            <person name="Kirschner M.W."/>
            <person name="Durand P.M."/>
            <person name="Michod R.E."/>
            <person name="Nozaki H."/>
            <person name="Olson B.J."/>
        </authorList>
    </citation>
    <scope>NUCLEOTIDE SEQUENCE [LARGE SCALE GENOMIC DNA]</scope>
    <source>
        <strain evidence="3">NIES-2863</strain>
    </source>
</reference>
<protein>
    <recommendedName>
        <fullName evidence="4">Pherophorin domain-containing protein</fullName>
    </recommendedName>
</protein>
<accession>A0A150GIH0</accession>
<dbReference type="EMBL" id="LSYV01000021">
    <property type="protein sequence ID" value="KXZ49613.1"/>
    <property type="molecule type" value="Genomic_DNA"/>
</dbReference>
<evidence type="ECO:0000256" key="1">
    <source>
        <dbReference type="SAM" id="MobiDB-lite"/>
    </source>
</evidence>